<dbReference type="OrthoDB" id="416437at2759"/>
<sequence>QYVTCLNKIKKIPINEYWDNLVEYVQFTPHVLSNLNDYETILIQRAKVFQVVMKMAPVSGRKQPKNSMTEKSVGRAFHLPLPIEETLKKLPESTQAIADHELYILVRSLPTKKNQIWQSLVNLQKVYKALLWLKNNNVLYKDIEVPQYNIFENEILNMETEYLVSKLTDSGENTLNKNENGNIVGINDSSEISETIKIPAMLTQKKTTDEFYEHYTIHSLNEPRKNVKATDLYQILKIDINLIDQRDLNLDVKFI</sequence>
<accession>A0A6G0W5U1</accession>
<protein>
    <recommendedName>
        <fullName evidence="1">DUF6570 domain-containing protein</fullName>
    </recommendedName>
</protein>
<feature type="non-terminal residue" evidence="2">
    <location>
        <position position="255"/>
    </location>
</feature>
<keyword evidence="3" id="KW-1185">Reference proteome</keyword>
<organism evidence="2 3">
    <name type="scientific">Aphis craccivora</name>
    <name type="common">Cowpea aphid</name>
    <dbReference type="NCBI Taxonomy" id="307492"/>
    <lineage>
        <taxon>Eukaryota</taxon>
        <taxon>Metazoa</taxon>
        <taxon>Ecdysozoa</taxon>
        <taxon>Arthropoda</taxon>
        <taxon>Hexapoda</taxon>
        <taxon>Insecta</taxon>
        <taxon>Pterygota</taxon>
        <taxon>Neoptera</taxon>
        <taxon>Paraneoptera</taxon>
        <taxon>Hemiptera</taxon>
        <taxon>Sternorrhyncha</taxon>
        <taxon>Aphidomorpha</taxon>
        <taxon>Aphidoidea</taxon>
        <taxon>Aphididae</taxon>
        <taxon>Aphidini</taxon>
        <taxon>Aphis</taxon>
        <taxon>Aphis</taxon>
    </lineage>
</organism>
<dbReference type="Proteomes" id="UP000478052">
    <property type="component" value="Unassembled WGS sequence"/>
</dbReference>
<comment type="caution">
    <text evidence="2">The sequence shown here is derived from an EMBL/GenBank/DDBJ whole genome shotgun (WGS) entry which is preliminary data.</text>
</comment>
<evidence type="ECO:0000313" key="3">
    <source>
        <dbReference type="Proteomes" id="UP000478052"/>
    </source>
</evidence>
<proteinExistence type="predicted"/>
<evidence type="ECO:0000313" key="2">
    <source>
        <dbReference type="EMBL" id="KAF0722134.1"/>
    </source>
</evidence>
<evidence type="ECO:0000259" key="1">
    <source>
        <dbReference type="Pfam" id="PF20209"/>
    </source>
</evidence>
<gene>
    <name evidence="2" type="ORF">FWK35_00030464</name>
</gene>
<reference evidence="2 3" key="1">
    <citation type="submission" date="2019-08" db="EMBL/GenBank/DDBJ databases">
        <title>Whole genome of Aphis craccivora.</title>
        <authorList>
            <person name="Voronova N.V."/>
            <person name="Shulinski R.S."/>
            <person name="Bandarenka Y.V."/>
            <person name="Zhorov D.G."/>
            <person name="Warner D."/>
        </authorList>
    </citation>
    <scope>NUCLEOTIDE SEQUENCE [LARGE SCALE GENOMIC DNA]</scope>
    <source>
        <strain evidence="2">180601</strain>
        <tissue evidence="2">Whole Body</tissue>
    </source>
</reference>
<feature type="domain" description="DUF6570" evidence="1">
    <location>
        <begin position="28"/>
        <end position="149"/>
    </location>
</feature>
<dbReference type="EMBL" id="VUJU01009093">
    <property type="protein sequence ID" value="KAF0722134.1"/>
    <property type="molecule type" value="Genomic_DNA"/>
</dbReference>
<dbReference type="InterPro" id="IPR046700">
    <property type="entry name" value="DUF6570"/>
</dbReference>
<dbReference type="AlphaFoldDB" id="A0A6G0W5U1"/>
<name>A0A6G0W5U1_APHCR</name>
<feature type="non-terminal residue" evidence="2">
    <location>
        <position position="1"/>
    </location>
</feature>
<dbReference type="Pfam" id="PF20209">
    <property type="entry name" value="DUF6570"/>
    <property type="match status" value="1"/>
</dbReference>